<name>A0A8S5QW97_9CAUD</name>
<reference evidence="1" key="1">
    <citation type="journal article" date="2021" name="Proc. Natl. Acad. Sci. U.S.A.">
        <title>A Catalog of Tens of Thousands of Viruses from Human Metagenomes Reveals Hidden Associations with Chronic Diseases.</title>
        <authorList>
            <person name="Tisza M.J."/>
            <person name="Buck C.B."/>
        </authorList>
    </citation>
    <scope>NUCLEOTIDE SEQUENCE</scope>
    <source>
        <strain evidence="1">Ctt0Q14</strain>
    </source>
</reference>
<dbReference type="SUPFAM" id="SSF46955">
    <property type="entry name" value="Putative DNA-binding domain"/>
    <property type="match status" value="1"/>
</dbReference>
<evidence type="ECO:0000313" key="1">
    <source>
        <dbReference type="EMBL" id="DAE23139.1"/>
    </source>
</evidence>
<dbReference type="InterPro" id="IPR009061">
    <property type="entry name" value="DNA-bd_dom_put_sf"/>
</dbReference>
<accession>A0A8S5QW97</accession>
<protein>
    <submittedName>
        <fullName evidence="1">Uncharacterized protein</fullName>
    </submittedName>
</protein>
<sequence>MKMMQYPILNQITQTHNENYINQLFEELVSLNIKAMEEAKRRTSRHITWVSIKELQASTGWGRTKLEEWRDQGKFQFQQSGKGGKYLYNLEDVQRFCRTLQK</sequence>
<organism evidence="1">
    <name type="scientific">Siphoviridae sp. ctt0Q14</name>
    <dbReference type="NCBI Taxonomy" id="2826489"/>
    <lineage>
        <taxon>Viruses</taxon>
        <taxon>Duplodnaviria</taxon>
        <taxon>Heunggongvirae</taxon>
        <taxon>Uroviricota</taxon>
        <taxon>Caudoviricetes</taxon>
    </lineage>
</organism>
<proteinExistence type="predicted"/>
<dbReference type="EMBL" id="BK015747">
    <property type="protein sequence ID" value="DAE23139.1"/>
    <property type="molecule type" value="Genomic_DNA"/>
</dbReference>